<dbReference type="EMBL" id="JABAGV010000012">
    <property type="protein sequence ID" value="MBC2474343.1"/>
    <property type="molecule type" value="Genomic_DNA"/>
</dbReference>
<gene>
    <name evidence="1" type="ORF">HGI39_06385</name>
</gene>
<dbReference type="RefSeq" id="WP_171780300.1">
    <property type="nucleotide sequence ID" value="NZ_JABAGV010000012.1"/>
</dbReference>
<accession>A0AAW3W683</accession>
<name>A0AAW3W683_CLOBE</name>
<dbReference type="Proteomes" id="UP001194098">
    <property type="component" value="Unassembled WGS sequence"/>
</dbReference>
<reference evidence="1" key="2">
    <citation type="journal article" date="2022" name="Nat. Biotechnol.">
        <title>Carbon-negative production of acetone and isopropanol by gas fermentation at industrial pilot scale.</title>
        <authorList>
            <person name="Liew F.E."/>
            <person name="Nogle R."/>
            <person name="Abdalla T."/>
            <person name="Rasor B.J."/>
            <person name="Canter C."/>
            <person name="Jensen R.O."/>
            <person name="Wang L."/>
            <person name="Strutz J."/>
            <person name="Chirania P."/>
            <person name="De Tissera S."/>
            <person name="Mueller A.P."/>
            <person name="Ruan Z."/>
            <person name="Gao A."/>
            <person name="Tran L."/>
            <person name="Engle N.L."/>
            <person name="Bromley J.C."/>
            <person name="Daniell J."/>
            <person name="Conrado R."/>
            <person name="Tschaplinski T.J."/>
            <person name="Giannone R.J."/>
            <person name="Hettich R.L."/>
            <person name="Karim A.S."/>
            <person name="Simpson S.D."/>
            <person name="Brown S.D."/>
            <person name="Leang C."/>
            <person name="Jewett M.C."/>
            <person name="Kopke M."/>
        </authorList>
    </citation>
    <scope>NUCLEOTIDE SEQUENCE</scope>
    <source>
        <strain evidence="1">DJ015</strain>
    </source>
</reference>
<dbReference type="AlphaFoldDB" id="A0AAW3W683"/>
<evidence type="ECO:0008006" key="3">
    <source>
        <dbReference type="Google" id="ProtNLM"/>
    </source>
</evidence>
<proteinExistence type="predicted"/>
<protein>
    <recommendedName>
        <fullName evidence="3">RiboL-PSP-HEPN domain-containing protein</fullName>
    </recommendedName>
</protein>
<reference evidence="1" key="1">
    <citation type="submission" date="2020-04" db="EMBL/GenBank/DDBJ databases">
        <authorList>
            <person name="Brown S."/>
        </authorList>
    </citation>
    <scope>NUCLEOTIDE SEQUENCE</scope>
    <source>
        <strain evidence="1">DJ015</strain>
    </source>
</reference>
<comment type="caution">
    <text evidence="1">The sequence shown here is derived from an EMBL/GenBank/DDBJ whole genome shotgun (WGS) entry which is preliminary data.</text>
</comment>
<sequence>MVIITESEIIEYTKKMFIDDGEIIIGKHNVFKGERDFALCMIEQTVGVLERTKINDEFVIQYLQGLISLSHDELNHYEKYLKAFSPNSKITEIAMQGEKLSKQDKRVLAEIMKSNLAEYTMKGEYQSCCYSAMKAFLIAAYCILFKDINFCIGSIDMIADLDDELQSINIYEAEHEADFIMVNWHSSNKINSMYMLYKTQYPGLDKSSVLDLVAADVIEEDYYFKDERFSIAPSILVKQYCSIIEHEVNEIIKLLNFKDNPHTHLMWNDMKIYVNKHDIDLESADFELKDLLDNLHRLRNKSSHGSIITKKEYEIITQYKCEGLFNGLSIKKLEVRNKKISPSIDEISKYMGF</sequence>
<evidence type="ECO:0000313" key="1">
    <source>
        <dbReference type="EMBL" id="MBC2474343.1"/>
    </source>
</evidence>
<organism evidence="1 2">
    <name type="scientific">Clostridium beijerinckii</name>
    <name type="common">Clostridium MP</name>
    <dbReference type="NCBI Taxonomy" id="1520"/>
    <lineage>
        <taxon>Bacteria</taxon>
        <taxon>Bacillati</taxon>
        <taxon>Bacillota</taxon>
        <taxon>Clostridia</taxon>
        <taxon>Eubacteriales</taxon>
        <taxon>Clostridiaceae</taxon>
        <taxon>Clostridium</taxon>
    </lineage>
</organism>
<evidence type="ECO:0000313" key="2">
    <source>
        <dbReference type="Proteomes" id="UP001194098"/>
    </source>
</evidence>